<feature type="compositionally biased region" description="Basic and acidic residues" evidence="1">
    <location>
        <begin position="69"/>
        <end position="79"/>
    </location>
</feature>
<evidence type="ECO:0000313" key="3">
    <source>
        <dbReference type="EMBL" id="MBP2242241.1"/>
    </source>
</evidence>
<feature type="transmembrane region" description="Helical" evidence="2">
    <location>
        <begin position="18"/>
        <end position="36"/>
    </location>
</feature>
<keyword evidence="2" id="KW-0472">Membrane</keyword>
<dbReference type="EMBL" id="JAGIKZ010000017">
    <property type="protein sequence ID" value="MBP2242241.1"/>
    <property type="molecule type" value="Genomic_DNA"/>
</dbReference>
<dbReference type="Proteomes" id="UP001519293">
    <property type="component" value="Unassembled WGS sequence"/>
</dbReference>
<evidence type="ECO:0000313" key="4">
    <source>
        <dbReference type="Proteomes" id="UP001519293"/>
    </source>
</evidence>
<keyword evidence="2" id="KW-0812">Transmembrane</keyword>
<evidence type="ECO:0000256" key="2">
    <source>
        <dbReference type="SAM" id="Phobius"/>
    </source>
</evidence>
<evidence type="ECO:0000256" key="1">
    <source>
        <dbReference type="SAM" id="MobiDB-lite"/>
    </source>
</evidence>
<gene>
    <name evidence="3" type="ORF">J2Z40_002815</name>
</gene>
<feature type="region of interest" description="Disordered" evidence="1">
    <location>
        <begin position="55"/>
        <end position="125"/>
    </location>
</feature>
<keyword evidence="2" id="KW-1133">Transmembrane helix</keyword>
<proteinExistence type="predicted"/>
<reference evidence="3 4" key="1">
    <citation type="submission" date="2021-03" db="EMBL/GenBank/DDBJ databases">
        <title>Genomic Encyclopedia of Type Strains, Phase IV (KMG-IV): sequencing the most valuable type-strain genomes for metagenomic binning, comparative biology and taxonomic classification.</title>
        <authorList>
            <person name="Goeker M."/>
        </authorList>
    </citation>
    <scope>NUCLEOTIDE SEQUENCE [LARGE SCALE GENOMIC DNA]</scope>
    <source>
        <strain evidence="3 4">DSM 26675</strain>
    </source>
</reference>
<dbReference type="RefSeq" id="WP_066398011.1">
    <property type="nucleotide sequence ID" value="NZ_JAGIKZ010000017.1"/>
</dbReference>
<name>A0ABS4RH80_9BACI</name>
<feature type="compositionally biased region" description="Polar residues" evidence="1">
    <location>
        <begin position="88"/>
        <end position="97"/>
    </location>
</feature>
<comment type="caution">
    <text evidence="3">The sequence shown here is derived from an EMBL/GenBank/DDBJ whole genome shotgun (WGS) entry which is preliminary data.</text>
</comment>
<accession>A0ABS4RH80</accession>
<keyword evidence="4" id="KW-1185">Reference proteome</keyword>
<organism evidence="3 4">
    <name type="scientific">Cytobacillus eiseniae</name>
    <dbReference type="NCBI Taxonomy" id="762947"/>
    <lineage>
        <taxon>Bacteria</taxon>
        <taxon>Bacillati</taxon>
        <taxon>Bacillota</taxon>
        <taxon>Bacilli</taxon>
        <taxon>Bacillales</taxon>
        <taxon>Bacillaceae</taxon>
        <taxon>Cytobacillus</taxon>
    </lineage>
</organism>
<sequence length="125" mass="13792">MKIGRNLRKIRFKKSSKILTGCGAILLGIILVIVYLPQGKLAALLPVQNPVAKTDINQPEQEEIATPLEEEKTEDKEETTNIPPEAVSQPSTENTVVSDWYDEGAALKNGGRDMSNDPEYQAELK</sequence>
<protein>
    <submittedName>
        <fullName evidence="3">Uncharacterized protein</fullName>
    </submittedName>
</protein>